<evidence type="ECO:0000256" key="5">
    <source>
        <dbReference type="ARBA" id="ARBA00022692"/>
    </source>
</evidence>
<feature type="transmembrane region" description="Helical" evidence="8">
    <location>
        <begin position="158"/>
        <end position="188"/>
    </location>
</feature>
<gene>
    <name evidence="10" type="ORF">ACFQ08_43290</name>
</gene>
<evidence type="ECO:0000256" key="7">
    <source>
        <dbReference type="ARBA" id="ARBA00023136"/>
    </source>
</evidence>
<keyword evidence="2" id="KW-1003">Cell membrane</keyword>
<keyword evidence="4 10" id="KW-0808">Transferase</keyword>
<keyword evidence="3 10" id="KW-0328">Glycosyltransferase</keyword>
<feature type="non-terminal residue" evidence="10">
    <location>
        <position position="200"/>
    </location>
</feature>
<evidence type="ECO:0000256" key="2">
    <source>
        <dbReference type="ARBA" id="ARBA00022475"/>
    </source>
</evidence>
<comment type="subcellular location">
    <subcellularLocation>
        <location evidence="1">Cell membrane</location>
        <topology evidence="1">Multi-pass membrane protein</topology>
    </subcellularLocation>
</comment>
<feature type="transmembrane region" description="Helical" evidence="8">
    <location>
        <begin position="72"/>
        <end position="95"/>
    </location>
</feature>
<evidence type="ECO:0000256" key="3">
    <source>
        <dbReference type="ARBA" id="ARBA00022676"/>
    </source>
</evidence>
<keyword evidence="6 8" id="KW-1133">Transmembrane helix</keyword>
<evidence type="ECO:0000256" key="8">
    <source>
        <dbReference type="SAM" id="Phobius"/>
    </source>
</evidence>
<dbReference type="GO" id="GO:0016757">
    <property type="term" value="F:glycosyltransferase activity"/>
    <property type="evidence" value="ECO:0007669"/>
    <property type="project" value="UniProtKB-KW"/>
</dbReference>
<keyword evidence="11" id="KW-1185">Reference proteome</keyword>
<evidence type="ECO:0000256" key="1">
    <source>
        <dbReference type="ARBA" id="ARBA00004651"/>
    </source>
</evidence>
<proteinExistence type="predicted"/>
<dbReference type="Pfam" id="PF02366">
    <property type="entry name" value="PMT"/>
    <property type="match status" value="1"/>
</dbReference>
<keyword evidence="7 8" id="KW-0472">Membrane</keyword>
<keyword evidence="5 8" id="KW-0812">Transmembrane</keyword>
<organism evidence="10 11">
    <name type="scientific">Streptosporangium algeriense</name>
    <dbReference type="NCBI Taxonomy" id="1682748"/>
    <lineage>
        <taxon>Bacteria</taxon>
        <taxon>Bacillati</taxon>
        <taxon>Actinomycetota</taxon>
        <taxon>Actinomycetes</taxon>
        <taxon>Streptosporangiales</taxon>
        <taxon>Streptosporangiaceae</taxon>
        <taxon>Streptosporangium</taxon>
    </lineage>
</organism>
<feature type="domain" description="ArnT-like N-terminal" evidence="9">
    <location>
        <begin position="82"/>
        <end position="192"/>
    </location>
</feature>
<evidence type="ECO:0000313" key="10">
    <source>
        <dbReference type="EMBL" id="MFD0891416.1"/>
    </source>
</evidence>
<feature type="transmembrane region" description="Helical" evidence="8">
    <location>
        <begin position="102"/>
        <end position="121"/>
    </location>
</feature>
<dbReference type="Proteomes" id="UP001597024">
    <property type="component" value="Unassembled WGS sequence"/>
</dbReference>
<dbReference type="EC" id="2.4.-.-" evidence="10"/>
<dbReference type="PANTHER" id="PTHR33908:SF11">
    <property type="entry name" value="MEMBRANE PROTEIN"/>
    <property type="match status" value="1"/>
</dbReference>
<protein>
    <submittedName>
        <fullName evidence="10">Glycosyltransferase family 39 protein</fullName>
        <ecNumber evidence="10">2.4.-.-</ecNumber>
    </submittedName>
</protein>
<name>A0ABW3E5H8_9ACTN</name>
<evidence type="ECO:0000259" key="9">
    <source>
        <dbReference type="Pfam" id="PF02366"/>
    </source>
</evidence>
<feature type="transmembrane region" description="Helical" evidence="8">
    <location>
        <begin position="12"/>
        <end position="33"/>
    </location>
</feature>
<dbReference type="InterPro" id="IPR050297">
    <property type="entry name" value="LipidA_mod_glycosyltrf_83"/>
</dbReference>
<dbReference type="InterPro" id="IPR003342">
    <property type="entry name" value="ArnT-like_N"/>
</dbReference>
<accession>A0ABW3E5H8</accession>
<dbReference type="EMBL" id="JBHTHX010003158">
    <property type="protein sequence ID" value="MFD0891416.1"/>
    <property type="molecule type" value="Genomic_DNA"/>
</dbReference>
<dbReference type="PANTHER" id="PTHR33908">
    <property type="entry name" value="MANNOSYLTRANSFERASE YKCB-RELATED"/>
    <property type="match status" value="1"/>
</dbReference>
<evidence type="ECO:0000313" key="11">
    <source>
        <dbReference type="Proteomes" id="UP001597024"/>
    </source>
</evidence>
<sequence length="200" mass="22006">MPRWASLEPLRERWFLAVLGLGVVLRALAMLGYRPALWFPDSYTYVVTAMRPRPDLVRPAGYSMFLRLFEPLHSFALVTGVQHLLGILTGVMVYLTARRLRAPAWAATLACVPVLLDAYQVELEHLLVSDTLFTALVVAAVCLAVRESGDRRGRMVRAGVIGLLVAAATLTRTVGLPLVVLLGAWLLYRERGRVAVAAVT</sequence>
<evidence type="ECO:0000256" key="4">
    <source>
        <dbReference type="ARBA" id="ARBA00022679"/>
    </source>
</evidence>
<evidence type="ECO:0000256" key="6">
    <source>
        <dbReference type="ARBA" id="ARBA00022989"/>
    </source>
</evidence>
<feature type="transmembrane region" description="Helical" evidence="8">
    <location>
        <begin position="127"/>
        <end position="146"/>
    </location>
</feature>
<reference evidence="11" key="1">
    <citation type="journal article" date="2019" name="Int. J. Syst. Evol. Microbiol.">
        <title>The Global Catalogue of Microorganisms (GCM) 10K type strain sequencing project: providing services to taxonomists for standard genome sequencing and annotation.</title>
        <authorList>
            <consortium name="The Broad Institute Genomics Platform"/>
            <consortium name="The Broad Institute Genome Sequencing Center for Infectious Disease"/>
            <person name="Wu L."/>
            <person name="Ma J."/>
        </authorList>
    </citation>
    <scope>NUCLEOTIDE SEQUENCE [LARGE SCALE GENOMIC DNA]</scope>
    <source>
        <strain evidence="11">CCUG 62974</strain>
    </source>
</reference>
<comment type="caution">
    <text evidence="10">The sequence shown here is derived from an EMBL/GenBank/DDBJ whole genome shotgun (WGS) entry which is preliminary data.</text>
</comment>